<sequence length="127" mass="13911">MNPSFVLLYASAGLVTAARSTENSGKQHTDAYLPSRHPTALEPTLTPTAAAHSRSTAAPRSLQAIQADMQGAHWVDEKCSGTDTRGRHCGYLPTEDQTLICECAYAPVYLTTYMWQCQCPPFWGFDV</sequence>
<feature type="chain" id="PRO_5027641087" evidence="2">
    <location>
        <begin position="18"/>
        <end position="127"/>
    </location>
</feature>
<evidence type="ECO:0000313" key="4">
    <source>
        <dbReference type="RefSeq" id="XP_030979658.1"/>
    </source>
</evidence>
<accession>A0A6P8AXK8</accession>
<reference evidence="3 4" key="1">
    <citation type="journal article" date="2019" name="Mol. Biol. Evol.">
        <title>Blast fungal genomes show frequent chromosomal changes, gene gains and losses, and effector gene turnover.</title>
        <authorList>
            <person name="Gomez Luciano L.B."/>
            <person name="Jason Tsai I."/>
            <person name="Chuma I."/>
            <person name="Tosa Y."/>
            <person name="Chen Y.H."/>
            <person name="Li J.Y."/>
            <person name="Li M.Y."/>
            <person name="Jade Lu M.Y."/>
            <person name="Nakayashiki H."/>
            <person name="Li W.H."/>
        </authorList>
    </citation>
    <scope>NUCLEOTIDE SEQUENCE [LARGE SCALE GENOMIC DNA]</scope>
    <source>
        <strain evidence="3 4">NI907</strain>
    </source>
</reference>
<dbReference type="AlphaFoldDB" id="A0A6P8AXK8"/>
<gene>
    <name evidence="4" type="ORF">PgNI_10909</name>
</gene>
<protein>
    <submittedName>
        <fullName evidence="4">Uncharacterized protein</fullName>
    </submittedName>
</protein>
<feature type="region of interest" description="Disordered" evidence="1">
    <location>
        <begin position="20"/>
        <end position="39"/>
    </location>
</feature>
<proteinExistence type="predicted"/>
<evidence type="ECO:0000256" key="2">
    <source>
        <dbReference type="SAM" id="SignalP"/>
    </source>
</evidence>
<evidence type="ECO:0000256" key="1">
    <source>
        <dbReference type="SAM" id="MobiDB-lite"/>
    </source>
</evidence>
<reference evidence="4" key="2">
    <citation type="submission" date="2019-10" db="EMBL/GenBank/DDBJ databases">
        <authorList>
            <consortium name="NCBI Genome Project"/>
        </authorList>
    </citation>
    <scope>NUCLEOTIDE SEQUENCE</scope>
    <source>
        <strain evidence="4">NI907</strain>
    </source>
</reference>
<dbReference type="GeneID" id="41965788"/>
<name>A0A6P8AXK8_PYRGI</name>
<evidence type="ECO:0000313" key="3">
    <source>
        <dbReference type="Proteomes" id="UP000515153"/>
    </source>
</evidence>
<dbReference type="KEGG" id="pgri:PgNI_10909"/>
<feature type="signal peptide" evidence="2">
    <location>
        <begin position="1"/>
        <end position="17"/>
    </location>
</feature>
<organism evidence="3 4">
    <name type="scientific">Pyricularia grisea</name>
    <name type="common">Crabgrass-specific blast fungus</name>
    <name type="synonym">Magnaporthe grisea</name>
    <dbReference type="NCBI Taxonomy" id="148305"/>
    <lineage>
        <taxon>Eukaryota</taxon>
        <taxon>Fungi</taxon>
        <taxon>Dikarya</taxon>
        <taxon>Ascomycota</taxon>
        <taxon>Pezizomycotina</taxon>
        <taxon>Sordariomycetes</taxon>
        <taxon>Sordariomycetidae</taxon>
        <taxon>Magnaporthales</taxon>
        <taxon>Pyriculariaceae</taxon>
        <taxon>Pyricularia</taxon>
    </lineage>
</organism>
<keyword evidence="2" id="KW-0732">Signal</keyword>
<dbReference type="Proteomes" id="UP000515153">
    <property type="component" value="Chromosome VII"/>
</dbReference>
<reference evidence="4" key="3">
    <citation type="submission" date="2025-08" db="UniProtKB">
        <authorList>
            <consortium name="RefSeq"/>
        </authorList>
    </citation>
    <scope>IDENTIFICATION</scope>
    <source>
        <strain evidence="4">NI907</strain>
    </source>
</reference>
<keyword evidence="3" id="KW-1185">Reference proteome</keyword>
<dbReference type="RefSeq" id="XP_030979658.1">
    <property type="nucleotide sequence ID" value="XM_031130883.1"/>
</dbReference>